<organism evidence="1 2">
    <name type="scientific">Nannocystis bainbridge</name>
    <dbReference type="NCBI Taxonomy" id="2995303"/>
    <lineage>
        <taxon>Bacteria</taxon>
        <taxon>Pseudomonadati</taxon>
        <taxon>Myxococcota</taxon>
        <taxon>Polyangia</taxon>
        <taxon>Nannocystales</taxon>
        <taxon>Nannocystaceae</taxon>
        <taxon>Nannocystis</taxon>
    </lineage>
</organism>
<gene>
    <name evidence="1" type="ORF">POL25_02215</name>
</gene>
<dbReference type="Proteomes" id="UP001221686">
    <property type="component" value="Unassembled WGS sequence"/>
</dbReference>
<evidence type="ECO:0000313" key="2">
    <source>
        <dbReference type="Proteomes" id="UP001221686"/>
    </source>
</evidence>
<proteinExistence type="predicted"/>
<keyword evidence="2" id="KW-1185">Reference proteome</keyword>
<comment type="caution">
    <text evidence="1">The sequence shown here is derived from an EMBL/GenBank/DDBJ whole genome shotgun (WGS) entry which is preliminary data.</text>
</comment>
<sequence>MSQNRAYVSIVSRQAGQLRFEMVQGDPSFRLHKFGTTYNTTKLPTADFTIAGRKLSTGRFDIEQIEIGDKITAGVKTAQDTDFRLCFTGEVAHTELIQTSPEDADLMVHGVHPFWRWTEGVISMPERSGERHLKDVLDQMAQSAGLGKNSVVVSEAADVTLTRVQASRIPAFHLVKFLFLKYGLYGMFELDGTLSVRTYEEELQLFLTTPPVEIGGDNLRYPLRRMKGRRHDEKL</sequence>
<accession>A0ABT5DPV7</accession>
<name>A0ABT5DPV7_9BACT</name>
<reference evidence="1 2" key="1">
    <citation type="submission" date="2022-11" db="EMBL/GenBank/DDBJ databases">
        <title>Minimal conservation of predation-associated metabolite biosynthetic gene clusters underscores biosynthetic potential of Myxococcota including descriptions for ten novel species: Archangium lansinium sp. nov., Myxococcus landrumus sp. nov., Nannocystis bai.</title>
        <authorList>
            <person name="Ahearne A."/>
            <person name="Stevens C."/>
            <person name="Dowd S."/>
        </authorList>
    </citation>
    <scope>NUCLEOTIDE SEQUENCE [LARGE SCALE GENOMIC DNA]</scope>
    <source>
        <strain evidence="1 2">BB15-2</strain>
    </source>
</reference>
<evidence type="ECO:0000313" key="1">
    <source>
        <dbReference type="EMBL" id="MDC0715687.1"/>
    </source>
</evidence>
<protein>
    <submittedName>
        <fullName evidence="1">Uncharacterized protein</fullName>
    </submittedName>
</protein>
<dbReference type="EMBL" id="JAQNDL010000001">
    <property type="protein sequence ID" value="MDC0715687.1"/>
    <property type="molecule type" value="Genomic_DNA"/>
</dbReference>
<dbReference type="RefSeq" id="WP_272084112.1">
    <property type="nucleotide sequence ID" value="NZ_JAQNDL010000001.1"/>
</dbReference>